<dbReference type="GO" id="GO:0004177">
    <property type="term" value="F:aminopeptidase activity"/>
    <property type="evidence" value="ECO:0007669"/>
    <property type="project" value="UniProtKB-KW"/>
</dbReference>
<reference evidence="2" key="1">
    <citation type="submission" date="2021-01" db="EMBL/GenBank/DDBJ databases">
        <title>Whole genome shotgun sequence of Rhizocola hellebori NBRC 109834.</title>
        <authorList>
            <person name="Komaki H."/>
            <person name="Tamura T."/>
        </authorList>
    </citation>
    <scope>NUCLEOTIDE SEQUENCE</scope>
    <source>
        <strain evidence="2">NBRC 109834</strain>
    </source>
</reference>
<dbReference type="PANTHER" id="PTHR34980">
    <property type="entry name" value="INNER MEMBRANE PROTEIN-RELATED-RELATED"/>
    <property type="match status" value="1"/>
</dbReference>
<comment type="caution">
    <text evidence="2">The sequence shown here is derived from an EMBL/GenBank/DDBJ whole genome shotgun (WGS) entry which is preliminary data.</text>
</comment>
<dbReference type="InterPro" id="IPR008523">
    <property type="entry name" value="DUF805"/>
</dbReference>
<evidence type="ECO:0000313" key="2">
    <source>
        <dbReference type="EMBL" id="GIH04263.1"/>
    </source>
</evidence>
<dbReference type="Proteomes" id="UP000612899">
    <property type="component" value="Unassembled WGS sequence"/>
</dbReference>
<dbReference type="EMBL" id="BONY01000012">
    <property type="protein sequence ID" value="GIH04263.1"/>
    <property type="molecule type" value="Genomic_DNA"/>
</dbReference>
<dbReference type="AlphaFoldDB" id="A0A8J3Q5A8"/>
<accession>A0A8J3Q5A8</accession>
<evidence type="ECO:0000256" key="1">
    <source>
        <dbReference type="SAM" id="Phobius"/>
    </source>
</evidence>
<protein>
    <submittedName>
        <fullName evidence="2">Aminopeptidase</fullName>
    </submittedName>
</protein>
<keyword evidence="1" id="KW-1133">Transmembrane helix</keyword>
<dbReference type="GO" id="GO:0005886">
    <property type="term" value="C:plasma membrane"/>
    <property type="evidence" value="ECO:0007669"/>
    <property type="project" value="TreeGrafter"/>
</dbReference>
<feature type="transmembrane region" description="Helical" evidence="1">
    <location>
        <begin position="80"/>
        <end position="100"/>
    </location>
</feature>
<keyword evidence="1" id="KW-0472">Membrane</keyword>
<gene>
    <name evidence="2" type="ORF">Rhe02_23300</name>
</gene>
<keyword evidence="2" id="KW-0645">Protease</keyword>
<dbReference type="Pfam" id="PF05656">
    <property type="entry name" value="DUF805"/>
    <property type="match status" value="1"/>
</dbReference>
<feature type="transmembrane region" description="Helical" evidence="1">
    <location>
        <begin position="50"/>
        <end position="68"/>
    </location>
</feature>
<keyword evidence="2" id="KW-0378">Hydrolase</keyword>
<proteinExistence type="predicted"/>
<dbReference type="PANTHER" id="PTHR34980:SF2">
    <property type="entry name" value="INNER MEMBRANE PROTEIN YHAH-RELATED"/>
    <property type="match status" value="1"/>
</dbReference>
<dbReference type="RefSeq" id="WP_203908159.1">
    <property type="nucleotide sequence ID" value="NZ_BONY01000012.1"/>
</dbReference>
<feature type="transmembrane region" description="Helical" evidence="1">
    <location>
        <begin position="23"/>
        <end position="44"/>
    </location>
</feature>
<organism evidence="2 3">
    <name type="scientific">Rhizocola hellebori</name>
    <dbReference type="NCBI Taxonomy" id="1392758"/>
    <lineage>
        <taxon>Bacteria</taxon>
        <taxon>Bacillati</taxon>
        <taxon>Actinomycetota</taxon>
        <taxon>Actinomycetes</taxon>
        <taxon>Micromonosporales</taxon>
        <taxon>Micromonosporaceae</taxon>
        <taxon>Rhizocola</taxon>
    </lineage>
</organism>
<keyword evidence="3" id="KW-1185">Reference proteome</keyword>
<sequence>MSWYLNVLKSYAKFSGRARRKEFWMFALIHVVIAVALIVVANAAEIDALMYVYFIYLLATIIPTLAVTVRRLHDGGKSGWWYLITFVPFIGSFWLLGLVLQAGQPQANAYGPDPKAAIA</sequence>
<name>A0A8J3Q5A8_9ACTN</name>
<evidence type="ECO:0000313" key="3">
    <source>
        <dbReference type="Proteomes" id="UP000612899"/>
    </source>
</evidence>
<keyword evidence="1" id="KW-0812">Transmembrane</keyword>
<keyword evidence="2" id="KW-0031">Aminopeptidase</keyword>